<dbReference type="SUPFAM" id="SSF52540">
    <property type="entry name" value="P-loop containing nucleoside triphosphate hydrolases"/>
    <property type="match status" value="1"/>
</dbReference>
<dbReference type="EMBL" id="LAZR01037490">
    <property type="protein sequence ID" value="KKL22065.1"/>
    <property type="molecule type" value="Genomic_DNA"/>
</dbReference>
<organism evidence="2">
    <name type="scientific">marine sediment metagenome</name>
    <dbReference type="NCBI Taxonomy" id="412755"/>
    <lineage>
        <taxon>unclassified sequences</taxon>
        <taxon>metagenomes</taxon>
        <taxon>ecological metagenomes</taxon>
    </lineage>
</organism>
<dbReference type="PANTHER" id="PTHR30153">
    <property type="entry name" value="REPLICATIVE DNA HELICASE DNAB"/>
    <property type="match status" value="1"/>
</dbReference>
<dbReference type="PANTHER" id="PTHR30153:SF2">
    <property type="entry name" value="REPLICATIVE DNA HELICASE"/>
    <property type="match status" value="1"/>
</dbReference>
<comment type="caution">
    <text evidence="2">The sequence shown here is derived from an EMBL/GenBank/DDBJ whole genome shotgun (WGS) entry which is preliminary data.</text>
</comment>
<dbReference type="Pfam" id="PF03796">
    <property type="entry name" value="DnaB_C"/>
    <property type="match status" value="1"/>
</dbReference>
<dbReference type="Gene3D" id="3.40.50.300">
    <property type="entry name" value="P-loop containing nucleotide triphosphate hydrolases"/>
    <property type="match status" value="1"/>
</dbReference>
<dbReference type="InterPro" id="IPR007694">
    <property type="entry name" value="DNA_helicase_DnaB-like_C"/>
</dbReference>
<accession>A0A0F9BJQ8</accession>
<protein>
    <recommendedName>
        <fullName evidence="1">SF4 helicase domain-containing protein</fullName>
    </recommendedName>
</protein>
<name>A0A0F9BJQ8_9ZZZZ</name>
<gene>
    <name evidence="2" type="ORF">LCGC14_2439190</name>
</gene>
<sequence>MARWQPKSWIRKIFLEEVRYSPKQQNISEGYSPSSVAAQEAQQELDDLEAGKSVAILPFGWPSFFIRNLCGTATQTVIHGMSSSGKTQLALQLLLGNAIQLYISDTPGVVAMNSLEMSRKTLIQRLASALSGINYQPIERGDGSASDFEALRYWTDFVGKLPIEVDDSKAISTIEMRKHLQKLESNVGKIHMLVTDYGELFSDDGYSREDEVSKVFRSQRDMVDEFGMAVLAISQDNYSGEELMSKFKIAGPNATRYSRSIFQACHNMIEVWNPIYMKSSGISFAVPPGKNENQVWAIIQKMRNGDVGMDFPMNWS</sequence>
<dbReference type="InterPro" id="IPR027417">
    <property type="entry name" value="P-loop_NTPase"/>
</dbReference>
<dbReference type="GO" id="GO:0003678">
    <property type="term" value="F:DNA helicase activity"/>
    <property type="evidence" value="ECO:0007669"/>
    <property type="project" value="InterPro"/>
</dbReference>
<feature type="non-terminal residue" evidence="2">
    <location>
        <position position="316"/>
    </location>
</feature>
<evidence type="ECO:0000259" key="1">
    <source>
        <dbReference type="PROSITE" id="PS51199"/>
    </source>
</evidence>
<dbReference type="GO" id="GO:0006260">
    <property type="term" value="P:DNA replication"/>
    <property type="evidence" value="ECO:0007669"/>
    <property type="project" value="InterPro"/>
</dbReference>
<dbReference type="AlphaFoldDB" id="A0A0F9BJQ8"/>
<feature type="domain" description="SF4 helicase" evidence="1">
    <location>
        <begin position="87"/>
        <end position="316"/>
    </location>
</feature>
<proteinExistence type="predicted"/>
<dbReference type="GO" id="GO:0005524">
    <property type="term" value="F:ATP binding"/>
    <property type="evidence" value="ECO:0007669"/>
    <property type="project" value="InterPro"/>
</dbReference>
<dbReference type="PROSITE" id="PS51199">
    <property type="entry name" value="SF4_HELICASE"/>
    <property type="match status" value="1"/>
</dbReference>
<reference evidence="2" key="1">
    <citation type="journal article" date="2015" name="Nature">
        <title>Complex archaea that bridge the gap between prokaryotes and eukaryotes.</title>
        <authorList>
            <person name="Spang A."/>
            <person name="Saw J.H."/>
            <person name="Jorgensen S.L."/>
            <person name="Zaremba-Niedzwiedzka K."/>
            <person name="Martijn J."/>
            <person name="Lind A.E."/>
            <person name="van Eijk R."/>
            <person name="Schleper C."/>
            <person name="Guy L."/>
            <person name="Ettema T.J."/>
        </authorList>
    </citation>
    <scope>NUCLEOTIDE SEQUENCE</scope>
</reference>
<evidence type="ECO:0000313" key="2">
    <source>
        <dbReference type="EMBL" id="KKL22065.1"/>
    </source>
</evidence>
<dbReference type="GO" id="GO:0005829">
    <property type="term" value="C:cytosol"/>
    <property type="evidence" value="ECO:0007669"/>
    <property type="project" value="TreeGrafter"/>
</dbReference>